<dbReference type="EC" id="2.1.1.63" evidence="3"/>
<keyword evidence="9" id="KW-0234">DNA repair</keyword>
<name>A0A5C8KJN8_9GAMM</name>
<dbReference type="PANTHER" id="PTHR10815">
    <property type="entry name" value="METHYLATED-DNA--PROTEIN-CYSTEINE METHYLTRANSFERASE"/>
    <property type="match status" value="1"/>
</dbReference>
<gene>
    <name evidence="13" type="ORF">FU658_12585</name>
</gene>
<dbReference type="InterPro" id="IPR014048">
    <property type="entry name" value="MethylDNA_cys_MeTrfase_DNA-bd"/>
</dbReference>
<organism evidence="13 14">
    <name type="scientific">Alkalisalibacterium limincola</name>
    <dbReference type="NCBI Taxonomy" id="2699169"/>
    <lineage>
        <taxon>Bacteria</taxon>
        <taxon>Pseudomonadati</taxon>
        <taxon>Pseudomonadota</taxon>
        <taxon>Gammaproteobacteria</taxon>
        <taxon>Lysobacterales</taxon>
        <taxon>Lysobacteraceae</taxon>
        <taxon>Alkalisalibacterium</taxon>
    </lineage>
</organism>
<evidence type="ECO:0000256" key="3">
    <source>
        <dbReference type="ARBA" id="ARBA00011918"/>
    </source>
</evidence>
<dbReference type="InterPro" id="IPR036388">
    <property type="entry name" value="WH-like_DNA-bd_sf"/>
</dbReference>
<accession>A0A5C8KJN8</accession>
<dbReference type="GO" id="GO:0003908">
    <property type="term" value="F:methylated-DNA-[protein]-cysteine S-methyltransferase activity"/>
    <property type="evidence" value="ECO:0007669"/>
    <property type="project" value="UniProtKB-EC"/>
</dbReference>
<dbReference type="CDD" id="cd06445">
    <property type="entry name" value="ATase"/>
    <property type="match status" value="1"/>
</dbReference>
<comment type="caution">
    <text evidence="13">The sequence shown here is derived from an EMBL/GenBank/DDBJ whole genome shotgun (WGS) entry which is preliminary data.</text>
</comment>
<dbReference type="SUPFAM" id="SSF53155">
    <property type="entry name" value="Methylated DNA-protein cysteine methyltransferase domain"/>
    <property type="match status" value="1"/>
</dbReference>
<dbReference type="SMART" id="SM00342">
    <property type="entry name" value="HTH_ARAC"/>
    <property type="match status" value="1"/>
</dbReference>
<evidence type="ECO:0000256" key="9">
    <source>
        <dbReference type="ARBA" id="ARBA00023204"/>
    </source>
</evidence>
<dbReference type="AlphaFoldDB" id="A0A5C8KJN8"/>
<evidence type="ECO:0000256" key="4">
    <source>
        <dbReference type="ARBA" id="ARBA00022603"/>
    </source>
</evidence>
<keyword evidence="14" id="KW-1185">Reference proteome</keyword>
<dbReference type="OrthoDB" id="9802228at2"/>
<evidence type="ECO:0000256" key="11">
    <source>
        <dbReference type="SAM" id="MobiDB-lite"/>
    </source>
</evidence>
<evidence type="ECO:0000256" key="10">
    <source>
        <dbReference type="ARBA" id="ARBA00049348"/>
    </source>
</evidence>
<evidence type="ECO:0000256" key="6">
    <source>
        <dbReference type="ARBA" id="ARBA00022763"/>
    </source>
</evidence>
<dbReference type="PROSITE" id="PS00374">
    <property type="entry name" value="MGMT"/>
    <property type="match status" value="1"/>
</dbReference>
<dbReference type="PROSITE" id="PS01124">
    <property type="entry name" value="HTH_ARAC_FAMILY_2"/>
    <property type="match status" value="1"/>
</dbReference>
<proteinExistence type="inferred from homology"/>
<keyword evidence="8" id="KW-0804">Transcription</keyword>
<dbReference type="InterPro" id="IPR036217">
    <property type="entry name" value="MethylDNA_cys_MeTrfase_DNAb"/>
</dbReference>
<evidence type="ECO:0000256" key="8">
    <source>
        <dbReference type="ARBA" id="ARBA00023163"/>
    </source>
</evidence>
<dbReference type="Proteomes" id="UP000321248">
    <property type="component" value="Unassembled WGS sequence"/>
</dbReference>
<dbReference type="InterPro" id="IPR001497">
    <property type="entry name" value="MethylDNA_cys_MeTrfase_AS"/>
</dbReference>
<evidence type="ECO:0000256" key="7">
    <source>
        <dbReference type="ARBA" id="ARBA00023015"/>
    </source>
</evidence>
<evidence type="ECO:0000259" key="12">
    <source>
        <dbReference type="PROSITE" id="PS01124"/>
    </source>
</evidence>
<keyword evidence="5 13" id="KW-0808">Transferase</keyword>
<dbReference type="Gene3D" id="3.30.160.70">
    <property type="entry name" value="Methylated DNA-protein cysteine methyltransferase domain"/>
    <property type="match status" value="1"/>
</dbReference>
<dbReference type="GO" id="GO:0043565">
    <property type="term" value="F:sequence-specific DNA binding"/>
    <property type="evidence" value="ECO:0007669"/>
    <property type="project" value="InterPro"/>
</dbReference>
<dbReference type="InterPro" id="IPR036631">
    <property type="entry name" value="MGMT_N_sf"/>
</dbReference>
<feature type="region of interest" description="Disordered" evidence="11">
    <location>
        <begin position="1"/>
        <end position="20"/>
    </location>
</feature>
<dbReference type="SUPFAM" id="SSF46689">
    <property type="entry name" value="Homeodomain-like"/>
    <property type="match status" value="1"/>
</dbReference>
<dbReference type="GO" id="GO:0032259">
    <property type="term" value="P:methylation"/>
    <property type="evidence" value="ECO:0007669"/>
    <property type="project" value="UniProtKB-KW"/>
</dbReference>
<evidence type="ECO:0000313" key="14">
    <source>
        <dbReference type="Proteomes" id="UP000321248"/>
    </source>
</evidence>
<dbReference type="InterPro" id="IPR009057">
    <property type="entry name" value="Homeodomain-like_sf"/>
</dbReference>
<dbReference type="GO" id="GO:0003700">
    <property type="term" value="F:DNA-binding transcription factor activity"/>
    <property type="evidence" value="ECO:0007669"/>
    <property type="project" value="InterPro"/>
</dbReference>
<keyword evidence="4 13" id="KW-0489">Methyltransferase</keyword>
<comment type="catalytic activity">
    <reaction evidence="1">
        <text>a 4-O-methyl-thymidine in DNA + L-cysteinyl-[protein] = a thymidine in DNA + S-methyl-L-cysteinyl-[protein]</text>
        <dbReference type="Rhea" id="RHEA:53428"/>
        <dbReference type="Rhea" id="RHEA-COMP:10131"/>
        <dbReference type="Rhea" id="RHEA-COMP:10132"/>
        <dbReference type="Rhea" id="RHEA-COMP:13555"/>
        <dbReference type="Rhea" id="RHEA-COMP:13556"/>
        <dbReference type="ChEBI" id="CHEBI:29950"/>
        <dbReference type="ChEBI" id="CHEBI:82612"/>
        <dbReference type="ChEBI" id="CHEBI:137386"/>
        <dbReference type="ChEBI" id="CHEBI:137387"/>
        <dbReference type="EC" id="2.1.1.63"/>
    </reaction>
</comment>
<reference evidence="13 14" key="1">
    <citation type="submission" date="2019-08" db="EMBL/GenBank/DDBJ databases">
        <authorList>
            <person name="Karlyshev A.V."/>
        </authorList>
    </citation>
    <scope>NUCLEOTIDE SEQUENCE [LARGE SCALE GENOMIC DNA]</scope>
    <source>
        <strain evidence="13 14">Alg18-2.2</strain>
    </source>
</reference>
<dbReference type="Pfam" id="PF12833">
    <property type="entry name" value="HTH_18"/>
    <property type="match status" value="1"/>
</dbReference>
<evidence type="ECO:0000313" key="13">
    <source>
        <dbReference type="EMBL" id="TXK59788.1"/>
    </source>
</evidence>
<dbReference type="EMBL" id="VRTS01000010">
    <property type="protein sequence ID" value="TXK59788.1"/>
    <property type="molecule type" value="Genomic_DNA"/>
</dbReference>
<dbReference type="GO" id="GO:0006281">
    <property type="term" value="P:DNA repair"/>
    <property type="evidence" value="ECO:0007669"/>
    <property type="project" value="UniProtKB-KW"/>
</dbReference>
<dbReference type="InterPro" id="IPR018060">
    <property type="entry name" value="HTH_AraC"/>
</dbReference>
<protein>
    <recommendedName>
        <fullName evidence="3">methylated-DNA--[protein]-cysteine S-methyltransferase</fullName>
        <ecNumber evidence="3">2.1.1.63</ecNumber>
    </recommendedName>
</protein>
<evidence type="ECO:0000256" key="1">
    <source>
        <dbReference type="ARBA" id="ARBA00001286"/>
    </source>
</evidence>
<feature type="domain" description="HTH araC/xylS-type" evidence="12">
    <location>
        <begin position="19"/>
        <end position="117"/>
    </location>
</feature>
<dbReference type="Gene3D" id="1.10.10.60">
    <property type="entry name" value="Homeodomain-like"/>
    <property type="match status" value="1"/>
</dbReference>
<comment type="catalytic activity">
    <reaction evidence="10">
        <text>a 6-O-methyl-2'-deoxyguanosine in DNA + L-cysteinyl-[protein] = S-methyl-L-cysteinyl-[protein] + a 2'-deoxyguanosine in DNA</text>
        <dbReference type="Rhea" id="RHEA:24000"/>
        <dbReference type="Rhea" id="RHEA-COMP:10131"/>
        <dbReference type="Rhea" id="RHEA-COMP:10132"/>
        <dbReference type="Rhea" id="RHEA-COMP:11367"/>
        <dbReference type="Rhea" id="RHEA-COMP:11368"/>
        <dbReference type="ChEBI" id="CHEBI:29950"/>
        <dbReference type="ChEBI" id="CHEBI:82612"/>
        <dbReference type="ChEBI" id="CHEBI:85445"/>
        <dbReference type="ChEBI" id="CHEBI:85448"/>
        <dbReference type="EC" id="2.1.1.63"/>
    </reaction>
</comment>
<sequence>MGKHSAKRVQGQAVASPPTDTVALAREHLDREDLTLSALAHRVGEAPHTLRRAFIDRFGLSPAQYRAQSRVERLRKHLRAGDEVSAAVYGAGYGSPSRVYQDGAARLGMTPASYRRGGEGMSIYYTVVECPLGRALVATTRRGVCSVALGGSAAGLEAGLAAEFPRARIERVDAGSPEFVAPRVAAVAAALAGRSGGADVRVELLGTAFQFRVWEALMRIPAGQTRTYAELARELGQPAAVRAVAGACARNKVAVLVPCHRVVRSDGSLGGYRWGLPRKQALLDREAGAAG</sequence>
<dbReference type="SUPFAM" id="SSF46767">
    <property type="entry name" value="Methylated DNA-protein cysteine methyltransferase, C-terminal domain"/>
    <property type="match status" value="1"/>
</dbReference>
<comment type="similarity">
    <text evidence="2">Belongs to the MGMT family.</text>
</comment>
<evidence type="ECO:0000256" key="2">
    <source>
        <dbReference type="ARBA" id="ARBA00008711"/>
    </source>
</evidence>
<keyword evidence="6" id="KW-0227">DNA damage</keyword>
<keyword evidence="7" id="KW-0805">Transcription regulation</keyword>
<dbReference type="FunFam" id="1.10.10.10:FF:000214">
    <property type="entry name" value="Methylated-DNA--protein-cysteine methyltransferase"/>
    <property type="match status" value="1"/>
</dbReference>
<dbReference type="NCBIfam" id="TIGR00589">
    <property type="entry name" value="ogt"/>
    <property type="match status" value="1"/>
</dbReference>
<dbReference type="Gene3D" id="1.10.10.10">
    <property type="entry name" value="Winged helix-like DNA-binding domain superfamily/Winged helix DNA-binding domain"/>
    <property type="match status" value="1"/>
</dbReference>
<dbReference type="Pfam" id="PF01035">
    <property type="entry name" value="DNA_binding_1"/>
    <property type="match status" value="1"/>
</dbReference>
<evidence type="ECO:0000256" key="5">
    <source>
        <dbReference type="ARBA" id="ARBA00022679"/>
    </source>
</evidence>
<dbReference type="PANTHER" id="PTHR10815:SF14">
    <property type="entry name" value="BIFUNCTIONAL TRANSCRIPTIONAL ACTIVATOR_DNA REPAIR ENZYME ADA"/>
    <property type="match status" value="1"/>
</dbReference>